<evidence type="ECO:0000313" key="14">
    <source>
        <dbReference type="Ensembl" id="ENSECAP00000061424.1"/>
    </source>
</evidence>
<dbReference type="GO" id="GO:0000978">
    <property type="term" value="F:RNA polymerase II cis-regulatory region sequence-specific DNA binding"/>
    <property type="evidence" value="ECO:0000318"/>
    <property type="project" value="GO_Central"/>
</dbReference>
<dbReference type="FunFam" id="3.30.160.60:FF:000630">
    <property type="entry name" value="Zinc finger protein 180"/>
    <property type="match status" value="1"/>
</dbReference>
<comment type="similarity">
    <text evidence="1">Belongs to the krueppel C2H2-type zinc-finger protein family.</text>
</comment>
<feature type="region of interest" description="Disordered" evidence="11">
    <location>
        <begin position="257"/>
        <end position="307"/>
    </location>
</feature>
<dbReference type="Gene3D" id="3.30.160.60">
    <property type="entry name" value="Classic Zinc Finger"/>
    <property type="match status" value="6"/>
</dbReference>
<dbReference type="GO" id="GO:0006357">
    <property type="term" value="P:regulation of transcription by RNA polymerase II"/>
    <property type="evidence" value="ECO:0000318"/>
    <property type="project" value="GO_Central"/>
</dbReference>
<evidence type="ECO:0000256" key="2">
    <source>
        <dbReference type="ARBA" id="ARBA00022723"/>
    </source>
</evidence>
<keyword evidence="7" id="KW-0804">Transcription</keyword>
<evidence type="ECO:0000256" key="11">
    <source>
        <dbReference type="SAM" id="MobiDB-lite"/>
    </source>
</evidence>
<evidence type="ECO:0000259" key="13">
    <source>
        <dbReference type="PROSITE" id="PS50804"/>
    </source>
</evidence>
<dbReference type="SMART" id="SM00431">
    <property type="entry name" value="SCAN"/>
    <property type="match status" value="1"/>
</dbReference>
<dbReference type="SUPFAM" id="SSF47353">
    <property type="entry name" value="Retrovirus capsid dimerization domain-like"/>
    <property type="match status" value="1"/>
</dbReference>
<dbReference type="FunFam" id="3.30.160.60:FF:000761">
    <property type="entry name" value="Zinc finger protein 449"/>
    <property type="match status" value="1"/>
</dbReference>
<feature type="region of interest" description="Disordered" evidence="11">
    <location>
        <begin position="185"/>
        <end position="216"/>
    </location>
</feature>
<reference evidence="14 15" key="1">
    <citation type="journal article" date="2009" name="Science">
        <title>Genome sequence, comparative analysis, and population genetics of the domestic horse.</title>
        <authorList>
            <consortium name="Broad Institute Genome Sequencing Platform"/>
            <consortium name="Broad Institute Whole Genome Assembly Team"/>
            <person name="Wade C.M."/>
            <person name="Giulotto E."/>
            <person name="Sigurdsson S."/>
            <person name="Zoli M."/>
            <person name="Gnerre S."/>
            <person name="Imsland F."/>
            <person name="Lear T.L."/>
            <person name="Adelson D.L."/>
            <person name="Bailey E."/>
            <person name="Bellone R.R."/>
            <person name="Bloecker H."/>
            <person name="Distl O."/>
            <person name="Edgar R.C."/>
            <person name="Garber M."/>
            <person name="Leeb T."/>
            <person name="Mauceli E."/>
            <person name="MacLeod J.N."/>
            <person name="Penedo M.C.T."/>
            <person name="Raison J.M."/>
            <person name="Sharpe T."/>
            <person name="Vogel J."/>
            <person name="Andersson L."/>
            <person name="Antczak D.F."/>
            <person name="Biagi T."/>
            <person name="Binns M.M."/>
            <person name="Chowdhary B.P."/>
            <person name="Coleman S.J."/>
            <person name="Della Valle G."/>
            <person name="Fryc S."/>
            <person name="Guerin G."/>
            <person name="Hasegawa T."/>
            <person name="Hill E.W."/>
            <person name="Jurka J."/>
            <person name="Kiialainen A."/>
            <person name="Lindgren G."/>
            <person name="Liu J."/>
            <person name="Magnani E."/>
            <person name="Mickelson J.R."/>
            <person name="Murray J."/>
            <person name="Nergadze S.G."/>
            <person name="Onofrio R."/>
            <person name="Pedroni S."/>
            <person name="Piras M.F."/>
            <person name="Raudsepp T."/>
            <person name="Rocchi M."/>
            <person name="Roeed K.H."/>
            <person name="Ryder O.A."/>
            <person name="Searle S."/>
            <person name="Skow L."/>
            <person name="Swinburne J.E."/>
            <person name="Syvaenen A.C."/>
            <person name="Tozaki T."/>
            <person name="Valberg S.J."/>
            <person name="Vaudin M."/>
            <person name="White J.R."/>
            <person name="Zody M.C."/>
            <person name="Lander E.S."/>
            <person name="Lindblad-Toh K."/>
        </authorList>
    </citation>
    <scope>NUCLEOTIDE SEQUENCE [LARGE SCALE GENOMIC DNA]</scope>
    <source>
        <strain evidence="14 15">Thoroughbred</strain>
    </source>
</reference>
<dbReference type="FunFam" id="3.30.160.60:FF:000710">
    <property type="entry name" value="Zinc finger protein 768"/>
    <property type="match status" value="1"/>
</dbReference>
<comment type="subcellular location">
    <subcellularLocation>
        <location evidence="10">Nucleus</location>
    </subcellularLocation>
</comment>
<sequence>MAVALGCAIQASLNQGSVFQEYDTDCEVFRQRFRQFQYKEAAGPYEAFNKLWELCCQWLKPKMRSKEQILELLVLEQFLTILPMEIETWVRPFGLQNKEIILALVEFLQTEPEIQEEQIDRQEMLLEELAPVEMEHMPPDIHLESPPLQVLGPGPEAPVAEAWMPQVGPQELGFGAAGACQPFLDPGIWPTLGNSTEHPRSKAEQRSPEEQGQEPWVKTIQDPKEVKQQLLDPEIDGNALLGPSLPEYSEQLENHLGNPAEHLPRDCTLPVPEQKPALGGTAESANQGDPLSPRAQESNRPGEKPHRCAHCGKRFANKKLLNGHLKIHLGELPHKCLECGKGFLRRSDLSRHQRIHTGETPYECPVCNKRFTQGSHLKLHQKAYSQQETYRCAECRKSFCNRTSFIRHLKAHTGGKPHRCHSCGKSFSRQTDLTLHQRTHTEERPFICEYCGKSYRQRSSLAFHLRIHAEQRP</sequence>
<keyword evidence="15" id="KW-1185">Reference proteome</keyword>
<dbReference type="FunFam" id="3.30.160.60:FF:002343">
    <property type="entry name" value="Zinc finger protein 33A"/>
    <property type="match status" value="1"/>
</dbReference>
<name>A0A9L0RF20_HORSE</name>
<dbReference type="PANTHER" id="PTHR23226">
    <property type="entry name" value="ZINC FINGER AND SCAN DOMAIN-CONTAINING"/>
    <property type="match status" value="1"/>
</dbReference>
<dbReference type="SUPFAM" id="SSF57667">
    <property type="entry name" value="beta-beta-alpha zinc fingers"/>
    <property type="match status" value="4"/>
</dbReference>
<dbReference type="Gene3D" id="1.10.4020.10">
    <property type="entry name" value="DNA breaking-rejoining enzymes"/>
    <property type="match status" value="1"/>
</dbReference>
<evidence type="ECO:0000256" key="6">
    <source>
        <dbReference type="ARBA" id="ARBA00023015"/>
    </source>
</evidence>
<dbReference type="Ensembl" id="ENSECAT00000145474.1">
    <property type="protein sequence ID" value="ENSECAP00000061424.1"/>
    <property type="gene ID" value="ENSECAG00000043841.1"/>
</dbReference>
<keyword evidence="4 9" id="KW-0863">Zinc-finger</keyword>
<accession>A0A9L0RF20</accession>
<dbReference type="PANTHER" id="PTHR23226:SF4">
    <property type="entry name" value="ZINC FINGER PROTEIN 449"/>
    <property type="match status" value="1"/>
</dbReference>
<keyword evidence="3" id="KW-0677">Repeat</keyword>
<dbReference type="InterPro" id="IPR013087">
    <property type="entry name" value="Znf_C2H2_type"/>
</dbReference>
<feature type="domain" description="C2H2-type" evidence="12">
    <location>
        <begin position="334"/>
        <end position="361"/>
    </location>
</feature>
<evidence type="ECO:0000256" key="5">
    <source>
        <dbReference type="ARBA" id="ARBA00022833"/>
    </source>
</evidence>
<evidence type="ECO:0000256" key="10">
    <source>
        <dbReference type="PROSITE-ProRule" id="PRU00187"/>
    </source>
</evidence>
<feature type="domain" description="C2H2-type" evidence="12">
    <location>
        <begin position="362"/>
        <end position="389"/>
    </location>
</feature>
<dbReference type="InterPro" id="IPR003309">
    <property type="entry name" value="SCAN_dom"/>
</dbReference>
<evidence type="ECO:0008006" key="16">
    <source>
        <dbReference type="Google" id="ProtNLM"/>
    </source>
</evidence>
<keyword evidence="2" id="KW-0479">Metal-binding</keyword>
<dbReference type="CDD" id="cd07936">
    <property type="entry name" value="SCAN"/>
    <property type="match status" value="1"/>
</dbReference>
<evidence type="ECO:0000256" key="1">
    <source>
        <dbReference type="ARBA" id="ARBA00006991"/>
    </source>
</evidence>
<dbReference type="GO" id="GO:0008270">
    <property type="term" value="F:zinc ion binding"/>
    <property type="evidence" value="ECO:0007669"/>
    <property type="project" value="UniProtKB-KW"/>
</dbReference>
<dbReference type="GO" id="GO:0005634">
    <property type="term" value="C:nucleus"/>
    <property type="evidence" value="ECO:0007669"/>
    <property type="project" value="UniProtKB-SubCell"/>
</dbReference>
<dbReference type="Pfam" id="PF00096">
    <property type="entry name" value="zf-C2H2"/>
    <property type="match status" value="6"/>
</dbReference>
<dbReference type="PROSITE" id="PS50157">
    <property type="entry name" value="ZINC_FINGER_C2H2_2"/>
    <property type="match status" value="6"/>
</dbReference>
<feature type="domain" description="C2H2-type" evidence="12">
    <location>
        <begin position="418"/>
        <end position="445"/>
    </location>
</feature>
<feature type="domain" description="C2H2-type" evidence="12">
    <location>
        <begin position="446"/>
        <end position="473"/>
    </location>
</feature>
<dbReference type="Pfam" id="PF02023">
    <property type="entry name" value="SCAN"/>
    <property type="match status" value="1"/>
</dbReference>
<dbReference type="InterPro" id="IPR038269">
    <property type="entry name" value="SCAN_sf"/>
</dbReference>
<dbReference type="FunFam" id="1.10.4020.10:FF:000001">
    <property type="entry name" value="zinc finger protein 263 isoform X1"/>
    <property type="match status" value="1"/>
</dbReference>
<evidence type="ECO:0000256" key="3">
    <source>
        <dbReference type="ARBA" id="ARBA00022737"/>
    </source>
</evidence>
<dbReference type="InterPro" id="IPR036236">
    <property type="entry name" value="Znf_C2H2_sf"/>
</dbReference>
<evidence type="ECO:0000256" key="7">
    <source>
        <dbReference type="ARBA" id="ARBA00023163"/>
    </source>
</evidence>
<keyword evidence="6" id="KW-0805">Transcription regulation</keyword>
<keyword evidence="8 10" id="KW-0539">Nucleus</keyword>
<feature type="compositionally biased region" description="Polar residues" evidence="11">
    <location>
        <begin position="283"/>
        <end position="299"/>
    </location>
</feature>
<dbReference type="GeneTree" id="ENSGT00940000160108"/>
<reference evidence="14" key="3">
    <citation type="submission" date="2025-09" db="UniProtKB">
        <authorList>
            <consortium name="Ensembl"/>
        </authorList>
    </citation>
    <scope>IDENTIFICATION</scope>
    <source>
        <strain evidence="14">Thoroughbred</strain>
    </source>
</reference>
<evidence type="ECO:0000313" key="15">
    <source>
        <dbReference type="Proteomes" id="UP000002281"/>
    </source>
</evidence>
<dbReference type="PROSITE" id="PS00028">
    <property type="entry name" value="ZINC_FINGER_C2H2_1"/>
    <property type="match status" value="5"/>
</dbReference>
<feature type="domain" description="C2H2-type" evidence="12">
    <location>
        <begin position="306"/>
        <end position="333"/>
    </location>
</feature>
<dbReference type="GO" id="GO:0000981">
    <property type="term" value="F:DNA-binding transcription factor activity, RNA polymerase II-specific"/>
    <property type="evidence" value="ECO:0000318"/>
    <property type="project" value="GO_Central"/>
</dbReference>
<evidence type="ECO:0000259" key="12">
    <source>
        <dbReference type="PROSITE" id="PS50157"/>
    </source>
</evidence>
<evidence type="ECO:0000256" key="4">
    <source>
        <dbReference type="ARBA" id="ARBA00022771"/>
    </source>
</evidence>
<dbReference type="FunFam" id="3.30.160.60:FF:002169">
    <property type="entry name" value="Zgc:174573"/>
    <property type="match status" value="1"/>
</dbReference>
<reference evidence="14" key="2">
    <citation type="submission" date="2025-08" db="UniProtKB">
        <authorList>
            <consortium name="Ensembl"/>
        </authorList>
    </citation>
    <scope>IDENTIFICATION</scope>
    <source>
        <strain evidence="14">Thoroughbred</strain>
    </source>
</reference>
<evidence type="ECO:0000256" key="8">
    <source>
        <dbReference type="ARBA" id="ARBA00023242"/>
    </source>
</evidence>
<dbReference type="SMART" id="SM00355">
    <property type="entry name" value="ZnF_C2H2"/>
    <property type="match status" value="6"/>
</dbReference>
<feature type="domain" description="C2H2-type" evidence="12">
    <location>
        <begin position="390"/>
        <end position="417"/>
    </location>
</feature>
<feature type="compositionally biased region" description="Basic and acidic residues" evidence="11">
    <location>
        <begin position="197"/>
        <end position="209"/>
    </location>
</feature>
<evidence type="ECO:0000256" key="9">
    <source>
        <dbReference type="PROSITE-ProRule" id="PRU00042"/>
    </source>
</evidence>
<keyword evidence="5" id="KW-0862">Zinc</keyword>
<feature type="domain" description="SCAN box" evidence="13">
    <location>
        <begin position="30"/>
        <end position="111"/>
    </location>
</feature>
<protein>
    <recommendedName>
        <fullName evidence="16">Zinc finger protein 449</fullName>
    </recommendedName>
</protein>
<organism evidence="14 15">
    <name type="scientific">Equus caballus</name>
    <name type="common">Horse</name>
    <dbReference type="NCBI Taxonomy" id="9796"/>
    <lineage>
        <taxon>Eukaryota</taxon>
        <taxon>Metazoa</taxon>
        <taxon>Chordata</taxon>
        <taxon>Craniata</taxon>
        <taxon>Vertebrata</taxon>
        <taxon>Euteleostomi</taxon>
        <taxon>Mammalia</taxon>
        <taxon>Eutheria</taxon>
        <taxon>Laurasiatheria</taxon>
        <taxon>Perissodactyla</taxon>
        <taxon>Equidae</taxon>
        <taxon>Equus</taxon>
    </lineage>
</organism>
<dbReference type="Proteomes" id="UP000002281">
    <property type="component" value="Chromosome X"/>
</dbReference>
<dbReference type="PROSITE" id="PS50804">
    <property type="entry name" value="SCAN_BOX"/>
    <property type="match status" value="1"/>
</dbReference>
<dbReference type="AlphaFoldDB" id="A0A9L0RF20"/>
<proteinExistence type="inferred from homology"/>